<accession>A0A975RKX4</accession>
<dbReference type="AlphaFoldDB" id="A0A975RKX4"/>
<dbReference type="Proteomes" id="UP000680839">
    <property type="component" value="Chromosome"/>
</dbReference>
<reference evidence="1" key="1">
    <citation type="submission" date="2021-06" db="EMBL/GenBank/DDBJ databases">
        <title>Bradyrhizobium sp. S2-20-1 Genome sequencing.</title>
        <authorList>
            <person name="Jin L."/>
        </authorList>
    </citation>
    <scope>NUCLEOTIDE SEQUENCE</scope>
    <source>
        <strain evidence="1">S2-20-1</strain>
    </source>
</reference>
<sequence length="90" mass="10118">MTAADAADLPTQSRLGAIFAEPPPPAVVYRTAEYVAPIIPYNQLPNPPWNRGIYNYGSSWSFYYPGPYYGGPYYWDGARLPYVCGFYGYC</sequence>
<proteinExistence type="predicted"/>
<evidence type="ECO:0000313" key="1">
    <source>
        <dbReference type="EMBL" id="QWG10861.1"/>
    </source>
</evidence>
<dbReference type="EMBL" id="CP076134">
    <property type="protein sequence ID" value="QWG10861.1"/>
    <property type="molecule type" value="Genomic_DNA"/>
</dbReference>
<gene>
    <name evidence="1" type="ORF">KMZ29_13785</name>
</gene>
<evidence type="ECO:0000313" key="2">
    <source>
        <dbReference type="Proteomes" id="UP000680839"/>
    </source>
</evidence>
<organism evidence="1 2">
    <name type="scientific">Bradyrhizobium sediminis</name>
    <dbReference type="NCBI Taxonomy" id="2840469"/>
    <lineage>
        <taxon>Bacteria</taxon>
        <taxon>Pseudomonadati</taxon>
        <taxon>Pseudomonadota</taxon>
        <taxon>Alphaproteobacteria</taxon>
        <taxon>Hyphomicrobiales</taxon>
        <taxon>Nitrobacteraceae</taxon>
        <taxon>Bradyrhizobium</taxon>
    </lineage>
</organism>
<protein>
    <submittedName>
        <fullName evidence="1">Uncharacterized protein</fullName>
    </submittedName>
</protein>
<name>A0A975RKX4_9BRAD</name>
<dbReference type="RefSeq" id="WP_215619792.1">
    <property type="nucleotide sequence ID" value="NZ_CP076134.1"/>
</dbReference>